<dbReference type="AlphaFoldDB" id="A0A5B7I2P0"/>
<evidence type="ECO:0000313" key="3">
    <source>
        <dbReference type="EMBL" id="MPC75014.1"/>
    </source>
</evidence>
<reference evidence="3 4" key="1">
    <citation type="submission" date="2019-05" db="EMBL/GenBank/DDBJ databases">
        <title>Another draft genome of Portunus trituberculatus and its Hox gene families provides insights of decapod evolution.</title>
        <authorList>
            <person name="Jeong J.-H."/>
            <person name="Song I."/>
            <person name="Kim S."/>
            <person name="Choi T."/>
            <person name="Kim D."/>
            <person name="Ryu S."/>
            <person name="Kim W."/>
        </authorList>
    </citation>
    <scope>NUCLEOTIDE SEQUENCE [LARGE SCALE GENOMIC DNA]</scope>
    <source>
        <tissue evidence="3">Muscle</tissue>
    </source>
</reference>
<comment type="caution">
    <text evidence="3">The sequence shown here is derived from an EMBL/GenBank/DDBJ whole genome shotgun (WGS) entry which is preliminary data.</text>
</comment>
<gene>
    <name evidence="3" type="ORF">E2C01_069397</name>
</gene>
<proteinExistence type="predicted"/>
<sequence length="160" mass="18737">MRKVIENDFDKIQSLVKSTLPGKGHHLQYEKQTNTYHNRNFRERRALYLEAKEAQVTLRRPVTATCTCHHHHHHHNHFHISSPLHQKDSPSLESNVLTAFRLRFRIIFFFYTGCVFVGGGMGGVRRRVSAAWRSSQKDGMKSRLSEDRNKQADVMQDFYS</sequence>
<evidence type="ECO:0000256" key="2">
    <source>
        <dbReference type="SAM" id="Phobius"/>
    </source>
</evidence>
<keyword evidence="2" id="KW-1133">Transmembrane helix</keyword>
<name>A0A5B7I2P0_PORTR</name>
<evidence type="ECO:0000313" key="4">
    <source>
        <dbReference type="Proteomes" id="UP000324222"/>
    </source>
</evidence>
<feature type="region of interest" description="Disordered" evidence="1">
    <location>
        <begin position="138"/>
        <end position="160"/>
    </location>
</feature>
<keyword evidence="2" id="KW-0812">Transmembrane</keyword>
<dbReference type="EMBL" id="VSRR010040187">
    <property type="protein sequence ID" value="MPC75014.1"/>
    <property type="molecule type" value="Genomic_DNA"/>
</dbReference>
<organism evidence="3 4">
    <name type="scientific">Portunus trituberculatus</name>
    <name type="common">Swimming crab</name>
    <name type="synonym">Neptunus trituberculatus</name>
    <dbReference type="NCBI Taxonomy" id="210409"/>
    <lineage>
        <taxon>Eukaryota</taxon>
        <taxon>Metazoa</taxon>
        <taxon>Ecdysozoa</taxon>
        <taxon>Arthropoda</taxon>
        <taxon>Crustacea</taxon>
        <taxon>Multicrustacea</taxon>
        <taxon>Malacostraca</taxon>
        <taxon>Eumalacostraca</taxon>
        <taxon>Eucarida</taxon>
        <taxon>Decapoda</taxon>
        <taxon>Pleocyemata</taxon>
        <taxon>Brachyura</taxon>
        <taxon>Eubrachyura</taxon>
        <taxon>Portunoidea</taxon>
        <taxon>Portunidae</taxon>
        <taxon>Portuninae</taxon>
        <taxon>Portunus</taxon>
    </lineage>
</organism>
<keyword evidence="2" id="KW-0472">Membrane</keyword>
<dbReference type="Proteomes" id="UP000324222">
    <property type="component" value="Unassembled WGS sequence"/>
</dbReference>
<protein>
    <submittedName>
        <fullName evidence="3">Uncharacterized protein</fullName>
    </submittedName>
</protein>
<accession>A0A5B7I2P0</accession>
<feature type="transmembrane region" description="Helical" evidence="2">
    <location>
        <begin position="102"/>
        <end position="124"/>
    </location>
</feature>
<keyword evidence="4" id="KW-1185">Reference proteome</keyword>
<evidence type="ECO:0000256" key="1">
    <source>
        <dbReference type="SAM" id="MobiDB-lite"/>
    </source>
</evidence>
<feature type="compositionally biased region" description="Basic and acidic residues" evidence="1">
    <location>
        <begin position="138"/>
        <end position="151"/>
    </location>
</feature>